<feature type="domain" description="Saposin B-type" evidence="7">
    <location>
        <begin position="10"/>
        <end position="91"/>
    </location>
</feature>
<evidence type="ECO:0000313" key="8">
    <source>
        <dbReference type="EMBL" id="CEK82775.1"/>
    </source>
</evidence>
<feature type="domain" description="Saposin B-type" evidence="7">
    <location>
        <begin position="307"/>
        <end position="387"/>
    </location>
</feature>
<name>A0A0B7AS76_9EUPU</name>
<dbReference type="GO" id="GO:0005764">
    <property type="term" value="C:lysosome"/>
    <property type="evidence" value="ECO:0007669"/>
    <property type="project" value="InterPro"/>
</dbReference>
<gene>
    <name evidence="8" type="primary">ORF133500</name>
</gene>
<dbReference type="InterPro" id="IPR007856">
    <property type="entry name" value="SapB_1"/>
</dbReference>
<dbReference type="InterPro" id="IPR008138">
    <property type="entry name" value="SapB_2"/>
</dbReference>
<dbReference type="Pfam" id="PF03489">
    <property type="entry name" value="SapB_2"/>
    <property type="match status" value="3"/>
</dbReference>
<dbReference type="AlphaFoldDB" id="A0A0B7AS76"/>
<dbReference type="InterPro" id="IPR011001">
    <property type="entry name" value="Saposin-like"/>
</dbReference>
<dbReference type="InterPro" id="IPR008373">
    <property type="entry name" value="Saposin"/>
</dbReference>
<dbReference type="EMBL" id="HACG01035910">
    <property type="protein sequence ID" value="CEK82775.1"/>
    <property type="molecule type" value="Transcribed_RNA"/>
</dbReference>
<dbReference type="PANTHER" id="PTHR11480">
    <property type="entry name" value="SAPOSIN-RELATED"/>
    <property type="match status" value="1"/>
</dbReference>
<dbReference type="PROSITE" id="PS50015">
    <property type="entry name" value="SAP_B"/>
    <property type="match status" value="4"/>
</dbReference>
<protein>
    <recommendedName>
        <fullName evidence="7">Saposin B-type domain-containing protein</fullName>
    </recommendedName>
</protein>
<organism evidence="8">
    <name type="scientific">Arion vulgaris</name>
    <dbReference type="NCBI Taxonomy" id="1028688"/>
    <lineage>
        <taxon>Eukaryota</taxon>
        <taxon>Metazoa</taxon>
        <taxon>Spiralia</taxon>
        <taxon>Lophotrochozoa</taxon>
        <taxon>Mollusca</taxon>
        <taxon>Gastropoda</taxon>
        <taxon>Heterobranchia</taxon>
        <taxon>Euthyneura</taxon>
        <taxon>Panpulmonata</taxon>
        <taxon>Eupulmonata</taxon>
        <taxon>Stylommatophora</taxon>
        <taxon>Helicina</taxon>
        <taxon>Arionoidea</taxon>
        <taxon>Arionidae</taxon>
        <taxon>Arion</taxon>
    </lineage>
</organism>
<feature type="non-terminal residue" evidence="8">
    <location>
        <position position="388"/>
    </location>
</feature>
<proteinExistence type="predicted"/>
<sequence length="388" mass="43195">KFPAIVSQPNDEECEICKLVMSYLDAFLKKNSTEAEIQALLDKACTYLPRNYASQCVSLVNQYSPLIVKLLLAELEPGQVCNALNLCTANKQVVPQLLILGPSGSAPVFKIGKQKTEICALCESIVQTLENILKLNATKEEIISALDKVCDLLPEKDKDLCIQFVPMYTGYIIDLIEQEVPPNLFCKILKICVDDEVSGFKIQPPVKKIECSLCLYVLDAVYFLLQENFTRANIELVFDKVCDILSSTIKTECLSFVHLYLPYVIDLIVQEVSPDQICVKLGACNATVNHGGQLQVVQENALLSLKVGEVCEVCTYVLKVLDTILQKDATQAEIEAALDRVCNHVPTFRTQCDQFVAQYTPFVIDFITKNYTPEQICDALGVCKTPTK</sequence>
<dbReference type="SMART" id="SM00741">
    <property type="entry name" value="SapB"/>
    <property type="match status" value="4"/>
</dbReference>
<dbReference type="GO" id="GO:0016020">
    <property type="term" value="C:membrane"/>
    <property type="evidence" value="ECO:0007669"/>
    <property type="project" value="GOC"/>
</dbReference>
<feature type="domain" description="Saposin B-type" evidence="7">
    <location>
        <begin position="207"/>
        <end position="288"/>
    </location>
</feature>
<keyword evidence="6" id="KW-0325">Glycoprotein</keyword>
<keyword evidence="2" id="KW-0964">Secreted</keyword>
<evidence type="ECO:0000256" key="5">
    <source>
        <dbReference type="ARBA" id="ARBA00023157"/>
    </source>
</evidence>
<dbReference type="InterPro" id="IPR008139">
    <property type="entry name" value="SaposinB_dom"/>
</dbReference>
<dbReference type="GO" id="GO:0005576">
    <property type="term" value="C:extracellular region"/>
    <property type="evidence" value="ECO:0007669"/>
    <property type="project" value="UniProtKB-SubCell"/>
</dbReference>
<dbReference type="PANTHER" id="PTHR11480:SF3">
    <property type="entry name" value="BCDNA.GH08312"/>
    <property type="match status" value="1"/>
</dbReference>
<evidence type="ECO:0000256" key="3">
    <source>
        <dbReference type="ARBA" id="ARBA00022729"/>
    </source>
</evidence>
<dbReference type="SUPFAM" id="SSF47862">
    <property type="entry name" value="Saposin"/>
    <property type="match status" value="5"/>
</dbReference>
<dbReference type="Pfam" id="PF05184">
    <property type="entry name" value="SapB_1"/>
    <property type="match status" value="4"/>
</dbReference>
<dbReference type="InterPro" id="IPR051428">
    <property type="entry name" value="Sphingo_Act-Surfact_Prot"/>
</dbReference>
<keyword evidence="5" id="KW-1015">Disulfide bond</keyword>
<dbReference type="GO" id="GO:0006665">
    <property type="term" value="P:sphingolipid metabolic process"/>
    <property type="evidence" value="ECO:0007669"/>
    <property type="project" value="InterPro"/>
</dbReference>
<reference evidence="8" key="1">
    <citation type="submission" date="2014-12" db="EMBL/GenBank/DDBJ databases">
        <title>Insight into the proteome of Arion vulgaris.</title>
        <authorList>
            <person name="Aradska J."/>
            <person name="Bulat T."/>
            <person name="Smidak R."/>
            <person name="Sarate P."/>
            <person name="Gangsoo J."/>
            <person name="Sialana F."/>
            <person name="Bilban M."/>
            <person name="Lubec G."/>
        </authorList>
    </citation>
    <scope>NUCLEOTIDE SEQUENCE</scope>
    <source>
        <tissue evidence="8">Skin</tissue>
    </source>
</reference>
<keyword evidence="3" id="KW-0732">Signal</keyword>
<evidence type="ECO:0000256" key="2">
    <source>
        <dbReference type="ARBA" id="ARBA00022525"/>
    </source>
</evidence>
<keyword evidence="4" id="KW-0677">Repeat</keyword>
<dbReference type="Gene3D" id="1.10.225.10">
    <property type="entry name" value="Saposin-like"/>
    <property type="match status" value="4"/>
</dbReference>
<evidence type="ECO:0000256" key="4">
    <source>
        <dbReference type="ARBA" id="ARBA00022737"/>
    </source>
</evidence>
<comment type="subcellular location">
    <subcellularLocation>
        <location evidence="1">Secreted</location>
    </subcellularLocation>
</comment>
<feature type="domain" description="Saposin B-type" evidence="7">
    <location>
        <begin position="115"/>
        <end position="196"/>
    </location>
</feature>
<feature type="non-terminal residue" evidence="8">
    <location>
        <position position="1"/>
    </location>
</feature>
<dbReference type="FunFam" id="1.10.225.10:FF:000002">
    <property type="entry name" value="prosaposin isoform X2"/>
    <property type="match status" value="2"/>
</dbReference>
<evidence type="ECO:0000256" key="6">
    <source>
        <dbReference type="ARBA" id="ARBA00023180"/>
    </source>
</evidence>
<evidence type="ECO:0000259" key="7">
    <source>
        <dbReference type="PROSITE" id="PS50015"/>
    </source>
</evidence>
<accession>A0A0B7AS76</accession>
<dbReference type="PRINTS" id="PR01797">
    <property type="entry name" value="SAPOSIN"/>
</dbReference>
<evidence type="ECO:0000256" key="1">
    <source>
        <dbReference type="ARBA" id="ARBA00004613"/>
    </source>
</evidence>